<sequence>MGLFDGAIWTLAPKWTPFSTSGIVKAITHRFLNQLLQLLFCQAIDVGSSGVMPLSLNRFLNTYTSPRSLYPQRRVSSSTAAILFRCQSTFCPRPGCWPPVLHPALSPSLPRDL</sequence>
<protein>
    <submittedName>
        <fullName evidence="1">(northern house mosquito) hypothetical protein</fullName>
    </submittedName>
</protein>
<organism evidence="1">
    <name type="scientific">Culex pipiens</name>
    <name type="common">House mosquito</name>
    <dbReference type="NCBI Taxonomy" id="7175"/>
    <lineage>
        <taxon>Eukaryota</taxon>
        <taxon>Metazoa</taxon>
        <taxon>Ecdysozoa</taxon>
        <taxon>Arthropoda</taxon>
        <taxon>Hexapoda</taxon>
        <taxon>Insecta</taxon>
        <taxon>Pterygota</taxon>
        <taxon>Neoptera</taxon>
        <taxon>Endopterygota</taxon>
        <taxon>Diptera</taxon>
        <taxon>Nematocera</taxon>
        <taxon>Culicoidea</taxon>
        <taxon>Culicidae</taxon>
        <taxon>Culicinae</taxon>
        <taxon>Culicini</taxon>
        <taxon>Culex</taxon>
        <taxon>Culex</taxon>
    </lineage>
</organism>
<reference evidence="1" key="1">
    <citation type="submission" date="2021-05" db="EMBL/GenBank/DDBJ databases">
        <authorList>
            <person name="Alioto T."/>
            <person name="Alioto T."/>
            <person name="Gomez Garrido J."/>
        </authorList>
    </citation>
    <scope>NUCLEOTIDE SEQUENCE</scope>
</reference>
<proteinExistence type="predicted"/>
<dbReference type="AlphaFoldDB" id="A0A8D8BZF0"/>
<evidence type="ECO:0000313" key="1">
    <source>
        <dbReference type="EMBL" id="CAG6483453.1"/>
    </source>
</evidence>
<accession>A0A8D8BZF0</accession>
<name>A0A8D8BZF0_CULPI</name>
<dbReference type="EMBL" id="HBUE01096326">
    <property type="protein sequence ID" value="CAG6483453.1"/>
    <property type="molecule type" value="Transcribed_RNA"/>
</dbReference>